<dbReference type="Gene3D" id="1.10.510.10">
    <property type="entry name" value="Transferase(Phosphotransferase) domain 1"/>
    <property type="match status" value="1"/>
</dbReference>
<dbReference type="EC" id="2.7.11.1" evidence="1"/>
<dbReference type="SMART" id="SM00220">
    <property type="entry name" value="S_TKc"/>
    <property type="match status" value="1"/>
</dbReference>
<dbReference type="FunFam" id="1.10.510.10:FF:000571">
    <property type="entry name" value="Maternal embryonic leucine zipper kinase"/>
    <property type="match status" value="1"/>
</dbReference>
<dbReference type="CDD" id="cd14003">
    <property type="entry name" value="STKc_AMPK-like"/>
    <property type="match status" value="1"/>
</dbReference>
<evidence type="ECO:0000256" key="6">
    <source>
        <dbReference type="ARBA" id="ARBA00022840"/>
    </source>
</evidence>
<reference evidence="10" key="2">
    <citation type="submission" date="2025-08" db="UniProtKB">
        <authorList>
            <consortium name="Ensembl"/>
        </authorList>
    </citation>
    <scope>IDENTIFICATION</scope>
</reference>
<dbReference type="GO" id="GO:0005634">
    <property type="term" value="C:nucleus"/>
    <property type="evidence" value="ECO:0007669"/>
    <property type="project" value="TreeGrafter"/>
</dbReference>
<dbReference type="AlphaFoldDB" id="A0A8C8UNF9"/>
<feature type="domain" description="Protein kinase" evidence="9">
    <location>
        <begin position="18"/>
        <end position="267"/>
    </location>
</feature>
<dbReference type="InterPro" id="IPR008271">
    <property type="entry name" value="Ser/Thr_kinase_AS"/>
</dbReference>
<dbReference type="Pfam" id="PF00069">
    <property type="entry name" value="Pkinase"/>
    <property type="match status" value="1"/>
</dbReference>
<evidence type="ECO:0000256" key="2">
    <source>
        <dbReference type="ARBA" id="ARBA00022527"/>
    </source>
</evidence>
<evidence type="ECO:0000256" key="1">
    <source>
        <dbReference type="ARBA" id="ARBA00012513"/>
    </source>
</evidence>
<evidence type="ECO:0000256" key="7">
    <source>
        <dbReference type="ARBA" id="ARBA00047899"/>
    </source>
</evidence>
<reference evidence="11" key="1">
    <citation type="submission" date="2018-10" db="EMBL/GenBank/DDBJ databases">
        <title>Improved assembly of the deer mouse Peromyscus maniculatus genome.</title>
        <authorList>
            <person name="Lassance J.-M."/>
            <person name="Hoekstra H.E."/>
        </authorList>
    </citation>
    <scope>NUCLEOTIDE SEQUENCE [LARGE SCALE GENOMIC DNA]</scope>
</reference>
<dbReference type="Ensembl" id="ENSPEMT00000035355.1">
    <property type="protein sequence ID" value="ENSPEMP00000033948.1"/>
    <property type="gene ID" value="ENSPEMG00000027193.1"/>
</dbReference>
<evidence type="ECO:0000256" key="4">
    <source>
        <dbReference type="ARBA" id="ARBA00022741"/>
    </source>
</evidence>
<dbReference type="PANTHER" id="PTHR24346">
    <property type="entry name" value="MAP/MICROTUBULE AFFINITY-REGULATING KINASE"/>
    <property type="match status" value="1"/>
</dbReference>
<dbReference type="GeneTree" id="ENSGT00940000170003"/>
<comment type="catalytic activity">
    <reaction evidence="7">
        <text>L-threonyl-[protein] + ATP = O-phospho-L-threonyl-[protein] + ADP + H(+)</text>
        <dbReference type="Rhea" id="RHEA:46608"/>
        <dbReference type="Rhea" id="RHEA-COMP:11060"/>
        <dbReference type="Rhea" id="RHEA-COMP:11605"/>
        <dbReference type="ChEBI" id="CHEBI:15378"/>
        <dbReference type="ChEBI" id="CHEBI:30013"/>
        <dbReference type="ChEBI" id="CHEBI:30616"/>
        <dbReference type="ChEBI" id="CHEBI:61977"/>
        <dbReference type="ChEBI" id="CHEBI:456216"/>
        <dbReference type="EC" id="2.7.11.1"/>
    </reaction>
</comment>
<dbReference type="InterPro" id="IPR000719">
    <property type="entry name" value="Prot_kinase_dom"/>
</dbReference>
<evidence type="ECO:0000313" key="10">
    <source>
        <dbReference type="Ensembl" id="ENSPEMP00000033948.1"/>
    </source>
</evidence>
<organism evidence="10 11">
    <name type="scientific">Peromyscus maniculatus bairdii</name>
    <name type="common">Prairie deer mouse</name>
    <dbReference type="NCBI Taxonomy" id="230844"/>
    <lineage>
        <taxon>Eukaryota</taxon>
        <taxon>Metazoa</taxon>
        <taxon>Chordata</taxon>
        <taxon>Craniata</taxon>
        <taxon>Vertebrata</taxon>
        <taxon>Euteleostomi</taxon>
        <taxon>Mammalia</taxon>
        <taxon>Eutheria</taxon>
        <taxon>Euarchontoglires</taxon>
        <taxon>Glires</taxon>
        <taxon>Rodentia</taxon>
        <taxon>Myomorpha</taxon>
        <taxon>Muroidea</taxon>
        <taxon>Cricetidae</taxon>
        <taxon>Neotominae</taxon>
        <taxon>Peromyscus</taxon>
    </lineage>
</organism>
<evidence type="ECO:0000256" key="8">
    <source>
        <dbReference type="ARBA" id="ARBA00048679"/>
    </source>
</evidence>
<dbReference type="GO" id="GO:0005829">
    <property type="term" value="C:cytosol"/>
    <property type="evidence" value="ECO:0007669"/>
    <property type="project" value="TreeGrafter"/>
</dbReference>
<sequence>MRRQELHPLDKNILEKDFRILTSLASGGFGKVKLACHLPTHTQVAVKVLKKKKNSLADINTEVEILQSVEHRNIVNFFHVIDTSSTTYLIMEYHASRGDLVSHIEKVGCLQEEQAQHIFTQIVCAVHYCHKNGIAHRDIKLDNILLDGKGSVKLCDFGLAIRVTSGQRSKGFCGTLEYCAPELFTDTEYDARAVDIWSLGVVLYTMVTASFPFKARTYSDMKEEMLNPCYYLPSTLSQNIVNLIVQLFTMMPEQRPRISDIMQHQWFKDREEFWQLPLSSETYSTIPNPSLVGPNDVGLGKVTLKYNGHYYTHLISP</sequence>
<evidence type="ECO:0000259" key="9">
    <source>
        <dbReference type="PROSITE" id="PS50011"/>
    </source>
</evidence>
<accession>A0A8C8UNF9</accession>
<keyword evidence="6" id="KW-0067">ATP-binding</keyword>
<protein>
    <recommendedName>
        <fullName evidence="1">non-specific serine/threonine protein kinase</fullName>
        <ecNumber evidence="1">2.7.11.1</ecNumber>
    </recommendedName>
</protein>
<evidence type="ECO:0000256" key="5">
    <source>
        <dbReference type="ARBA" id="ARBA00022777"/>
    </source>
</evidence>
<dbReference type="GO" id="GO:0045719">
    <property type="term" value="P:negative regulation of glycogen biosynthetic process"/>
    <property type="evidence" value="ECO:0007669"/>
    <property type="project" value="TreeGrafter"/>
</dbReference>
<dbReference type="Proteomes" id="UP000694547">
    <property type="component" value="Unassembled WGS sequence"/>
</dbReference>
<dbReference type="GO" id="GO:0035556">
    <property type="term" value="P:intracellular signal transduction"/>
    <property type="evidence" value="ECO:0007669"/>
    <property type="project" value="TreeGrafter"/>
</dbReference>
<keyword evidence="4" id="KW-0547">Nucleotide-binding</keyword>
<comment type="catalytic activity">
    <reaction evidence="8">
        <text>L-seryl-[protein] + ATP = O-phospho-L-seryl-[protein] + ADP + H(+)</text>
        <dbReference type="Rhea" id="RHEA:17989"/>
        <dbReference type="Rhea" id="RHEA-COMP:9863"/>
        <dbReference type="Rhea" id="RHEA-COMP:11604"/>
        <dbReference type="ChEBI" id="CHEBI:15378"/>
        <dbReference type="ChEBI" id="CHEBI:29999"/>
        <dbReference type="ChEBI" id="CHEBI:30616"/>
        <dbReference type="ChEBI" id="CHEBI:83421"/>
        <dbReference type="ChEBI" id="CHEBI:456216"/>
        <dbReference type="EC" id="2.7.11.1"/>
    </reaction>
</comment>
<dbReference type="PIRSF" id="PIRSF000654">
    <property type="entry name" value="Integrin-linked_kinase"/>
    <property type="match status" value="1"/>
</dbReference>
<keyword evidence="5" id="KW-0418">Kinase</keyword>
<dbReference type="PROSITE" id="PS50011">
    <property type="entry name" value="PROTEIN_KINASE_DOM"/>
    <property type="match status" value="1"/>
</dbReference>
<evidence type="ECO:0000313" key="11">
    <source>
        <dbReference type="Proteomes" id="UP000694547"/>
    </source>
</evidence>
<proteinExistence type="predicted"/>
<dbReference type="SUPFAM" id="SSF56112">
    <property type="entry name" value="Protein kinase-like (PK-like)"/>
    <property type="match status" value="1"/>
</dbReference>
<dbReference type="InterPro" id="IPR011009">
    <property type="entry name" value="Kinase-like_dom_sf"/>
</dbReference>
<evidence type="ECO:0000256" key="3">
    <source>
        <dbReference type="ARBA" id="ARBA00022679"/>
    </source>
</evidence>
<name>A0A8C8UNF9_PERMB</name>
<keyword evidence="3" id="KW-0808">Transferase</keyword>
<reference evidence="10" key="3">
    <citation type="submission" date="2025-09" db="UniProtKB">
        <authorList>
            <consortium name="Ensembl"/>
        </authorList>
    </citation>
    <scope>IDENTIFICATION</scope>
</reference>
<dbReference type="GO" id="GO:0005524">
    <property type="term" value="F:ATP binding"/>
    <property type="evidence" value="ECO:0007669"/>
    <property type="project" value="UniProtKB-KW"/>
</dbReference>
<dbReference type="FunFam" id="3.30.200.20:FF:000003">
    <property type="entry name" value="Non-specific serine/threonine protein kinase"/>
    <property type="match status" value="1"/>
</dbReference>
<dbReference type="PANTHER" id="PTHR24346:SF85">
    <property type="entry name" value="RIKEN CDNA 1810024B03 GENE"/>
    <property type="match status" value="1"/>
</dbReference>
<dbReference type="GO" id="GO:0004674">
    <property type="term" value="F:protein serine/threonine kinase activity"/>
    <property type="evidence" value="ECO:0007669"/>
    <property type="project" value="UniProtKB-KW"/>
</dbReference>
<keyword evidence="2" id="KW-0723">Serine/threonine-protein kinase</keyword>
<dbReference type="PROSITE" id="PS00108">
    <property type="entry name" value="PROTEIN_KINASE_ST"/>
    <property type="match status" value="1"/>
</dbReference>
<keyword evidence="11" id="KW-1185">Reference proteome</keyword>